<dbReference type="OrthoDB" id="6629802at2759"/>
<protein>
    <submittedName>
        <fullName evidence="1">MULE domain-containing protein</fullName>
    </submittedName>
</protein>
<dbReference type="EMBL" id="VUJU01013289">
    <property type="protein sequence ID" value="KAF0705266.1"/>
    <property type="molecule type" value="Genomic_DNA"/>
</dbReference>
<keyword evidence="2" id="KW-1185">Reference proteome</keyword>
<reference evidence="1 2" key="1">
    <citation type="submission" date="2019-08" db="EMBL/GenBank/DDBJ databases">
        <title>Whole genome of Aphis craccivora.</title>
        <authorList>
            <person name="Voronova N.V."/>
            <person name="Shulinski R.S."/>
            <person name="Bandarenka Y.V."/>
            <person name="Zhorov D.G."/>
            <person name="Warner D."/>
        </authorList>
    </citation>
    <scope>NUCLEOTIDE SEQUENCE [LARGE SCALE GENOMIC DNA]</scope>
    <source>
        <strain evidence="1">180601</strain>
        <tissue evidence="1">Whole Body</tissue>
    </source>
</reference>
<evidence type="ECO:0000313" key="2">
    <source>
        <dbReference type="Proteomes" id="UP000478052"/>
    </source>
</evidence>
<dbReference type="Proteomes" id="UP000478052">
    <property type="component" value="Unassembled WGS sequence"/>
</dbReference>
<evidence type="ECO:0000313" key="1">
    <source>
        <dbReference type="EMBL" id="KAF0705266.1"/>
    </source>
</evidence>
<name>A0A6G0VR07_APHCR</name>
<proteinExistence type="predicted"/>
<dbReference type="AlphaFoldDB" id="A0A6G0VR07"/>
<feature type="non-terminal residue" evidence="1">
    <location>
        <position position="273"/>
    </location>
</feature>
<accession>A0A6G0VR07</accession>
<feature type="non-terminal residue" evidence="1">
    <location>
        <position position="1"/>
    </location>
</feature>
<gene>
    <name evidence="1" type="ORF">FWK35_00032010</name>
</gene>
<sequence length="273" mass="31877">YWLRTKGPEVFSVYGLPRRTNNNIESFHGQLKEKFQTVHPNLWTFLEHLKKLSLKNHLILTHLSRGQRVSRPVKIKYLLNSERIQTATTQLRLNIINVREFLLQCSHCAERYLHDEINWHINIAQRVVEENAEQIEAENDGDVDHHQIDAENILEPENDDELPEEPVRDGNMNLFADDGPLWNDEISRNDGLNANIGNEPLLQEHHWDEADFVIREELDPDVIYMMEIEENRRVVELQNLPFAQVPDVLPMIAEDRETMCVACTVAEKTHALI</sequence>
<organism evidence="1 2">
    <name type="scientific">Aphis craccivora</name>
    <name type="common">Cowpea aphid</name>
    <dbReference type="NCBI Taxonomy" id="307492"/>
    <lineage>
        <taxon>Eukaryota</taxon>
        <taxon>Metazoa</taxon>
        <taxon>Ecdysozoa</taxon>
        <taxon>Arthropoda</taxon>
        <taxon>Hexapoda</taxon>
        <taxon>Insecta</taxon>
        <taxon>Pterygota</taxon>
        <taxon>Neoptera</taxon>
        <taxon>Paraneoptera</taxon>
        <taxon>Hemiptera</taxon>
        <taxon>Sternorrhyncha</taxon>
        <taxon>Aphidomorpha</taxon>
        <taxon>Aphidoidea</taxon>
        <taxon>Aphididae</taxon>
        <taxon>Aphidini</taxon>
        <taxon>Aphis</taxon>
        <taxon>Aphis</taxon>
    </lineage>
</organism>
<comment type="caution">
    <text evidence="1">The sequence shown here is derived from an EMBL/GenBank/DDBJ whole genome shotgun (WGS) entry which is preliminary data.</text>
</comment>